<dbReference type="Pfam" id="PF02036">
    <property type="entry name" value="SCP2"/>
    <property type="match status" value="1"/>
</dbReference>
<reference evidence="2 3" key="1">
    <citation type="submission" date="2010-12" db="EMBL/GenBank/DDBJ databases">
        <title>Whole genome sequence of Anaerolinea thermophila UNI-1.</title>
        <authorList>
            <person name="Narita-Yamada S."/>
            <person name="Kishi E."/>
            <person name="Watanabe Y."/>
            <person name="Takasaki K."/>
            <person name="Ankai A."/>
            <person name="Oguchi A."/>
            <person name="Fukui S."/>
            <person name="Takahashi M."/>
            <person name="Yashiro I."/>
            <person name="Hosoyama A."/>
            <person name="Sekiguchi Y."/>
            <person name="Hanada S."/>
            <person name="Fujita N."/>
        </authorList>
    </citation>
    <scope>NUCLEOTIDE SEQUENCE [LARGE SCALE GENOMIC DNA]</scope>
    <source>
        <strain evidence="3">DSM 14523 / JCM 11388 / NBRC 100420 / UNI-1</strain>
    </source>
</reference>
<proteinExistence type="predicted"/>
<feature type="domain" description="SCP2" evidence="1">
    <location>
        <begin position="27"/>
        <end position="126"/>
    </location>
</feature>
<organism evidence="2 3">
    <name type="scientific">Anaerolinea thermophila (strain DSM 14523 / JCM 11388 / NBRC 100420 / UNI-1)</name>
    <dbReference type="NCBI Taxonomy" id="926569"/>
    <lineage>
        <taxon>Bacteria</taxon>
        <taxon>Bacillati</taxon>
        <taxon>Chloroflexota</taxon>
        <taxon>Anaerolineae</taxon>
        <taxon>Anaerolineales</taxon>
        <taxon>Anaerolineaceae</taxon>
        <taxon>Anaerolinea</taxon>
    </lineage>
</organism>
<dbReference type="AlphaFoldDB" id="E8N4X9"/>
<sequence>MPKEELCMSIPFPSDQWIKAMMEDLNHSSSYEEAAKNWEGDFVFVIEPGGKLDKPVRLYMDLWHGKCRNAYQIPDGEVVNSAFRLSGPVAVWKKVMTKQLDPMQAMMTGQLKLTGNMAMVMRNVRAAKELVESCTRIPTEFPL</sequence>
<name>E8N4X9_ANATU</name>
<dbReference type="InterPro" id="IPR003033">
    <property type="entry name" value="SCP2_sterol-bd_dom"/>
</dbReference>
<dbReference type="InParanoid" id="E8N4X9"/>
<dbReference type="Gene3D" id="3.30.1050.10">
    <property type="entry name" value="SCP2 sterol-binding domain"/>
    <property type="match status" value="1"/>
</dbReference>
<dbReference type="Proteomes" id="UP000008922">
    <property type="component" value="Chromosome"/>
</dbReference>
<evidence type="ECO:0000313" key="2">
    <source>
        <dbReference type="EMBL" id="BAJ63493.1"/>
    </source>
</evidence>
<keyword evidence="3" id="KW-1185">Reference proteome</keyword>
<gene>
    <name evidence="2" type="ordered locus">ANT_14650</name>
</gene>
<dbReference type="OrthoDB" id="5189100at2"/>
<accession>E8N4X9</accession>
<dbReference type="EMBL" id="AP012029">
    <property type="protein sequence ID" value="BAJ63493.1"/>
    <property type="molecule type" value="Genomic_DNA"/>
</dbReference>
<dbReference type="STRING" id="926569.ANT_14650"/>
<dbReference type="HOGENOM" id="CLU_128031_0_0_0"/>
<dbReference type="InterPro" id="IPR036527">
    <property type="entry name" value="SCP2_sterol-bd_dom_sf"/>
</dbReference>
<evidence type="ECO:0000313" key="3">
    <source>
        <dbReference type="Proteomes" id="UP000008922"/>
    </source>
</evidence>
<protein>
    <recommendedName>
        <fullName evidence="1">SCP2 domain-containing protein</fullName>
    </recommendedName>
</protein>
<evidence type="ECO:0000259" key="1">
    <source>
        <dbReference type="Pfam" id="PF02036"/>
    </source>
</evidence>
<dbReference type="SUPFAM" id="SSF55718">
    <property type="entry name" value="SCP-like"/>
    <property type="match status" value="1"/>
</dbReference>
<dbReference type="eggNOG" id="COG3255">
    <property type="taxonomic scope" value="Bacteria"/>
</dbReference>
<dbReference type="KEGG" id="atm:ANT_14650"/>